<feature type="region of interest" description="Disordered" evidence="8">
    <location>
        <begin position="1"/>
        <end position="41"/>
    </location>
</feature>
<dbReference type="Pfam" id="PF00847">
    <property type="entry name" value="AP2"/>
    <property type="match status" value="1"/>
</dbReference>
<keyword evidence="5" id="KW-0804">Transcription</keyword>
<keyword evidence="6" id="KW-0539">Nucleus</keyword>
<feature type="compositionally biased region" description="Low complexity" evidence="8">
    <location>
        <begin position="125"/>
        <end position="138"/>
    </location>
</feature>
<accession>A0A7I8LF53</accession>
<evidence type="ECO:0000256" key="8">
    <source>
        <dbReference type="SAM" id="MobiDB-lite"/>
    </source>
</evidence>
<reference evidence="10" key="1">
    <citation type="submission" date="2020-02" db="EMBL/GenBank/DDBJ databases">
        <authorList>
            <person name="Scholz U."/>
            <person name="Mascher M."/>
            <person name="Fiebig A."/>
        </authorList>
    </citation>
    <scope>NUCLEOTIDE SEQUENCE</scope>
</reference>
<dbReference type="GO" id="GO:0003677">
    <property type="term" value="F:DNA binding"/>
    <property type="evidence" value="ECO:0007669"/>
    <property type="project" value="UniProtKB-KW"/>
</dbReference>
<dbReference type="InterPro" id="IPR016177">
    <property type="entry name" value="DNA-bd_dom_sf"/>
</dbReference>
<comment type="subcellular location">
    <subcellularLocation>
        <location evidence="1">Nucleus</location>
    </subcellularLocation>
</comment>
<keyword evidence="3" id="KW-0238">DNA-binding</keyword>
<feature type="domain" description="AP2/ERF" evidence="9">
    <location>
        <begin position="39"/>
        <end position="96"/>
    </location>
</feature>
<organism evidence="10 11">
    <name type="scientific">Spirodela intermedia</name>
    <name type="common">Intermediate duckweed</name>
    <dbReference type="NCBI Taxonomy" id="51605"/>
    <lineage>
        <taxon>Eukaryota</taxon>
        <taxon>Viridiplantae</taxon>
        <taxon>Streptophyta</taxon>
        <taxon>Embryophyta</taxon>
        <taxon>Tracheophyta</taxon>
        <taxon>Spermatophyta</taxon>
        <taxon>Magnoliopsida</taxon>
        <taxon>Liliopsida</taxon>
        <taxon>Araceae</taxon>
        <taxon>Lemnoideae</taxon>
        <taxon>Spirodela</taxon>
    </lineage>
</organism>
<protein>
    <recommendedName>
        <fullName evidence="9">AP2/ERF domain-containing protein</fullName>
    </recommendedName>
</protein>
<dbReference type="OrthoDB" id="773367at2759"/>
<dbReference type="PANTHER" id="PTHR31985:SF273">
    <property type="entry name" value="ETHYLENE-RESPONSIVE TRANSCRIPTION FACTOR ERF017"/>
    <property type="match status" value="1"/>
</dbReference>
<dbReference type="InterPro" id="IPR001471">
    <property type="entry name" value="AP2/ERF_dom"/>
</dbReference>
<proteinExistence type="inferred from homology"/>
<dbReference type="FunFam" id="3.30.730.10:FF:000001">
    <property type="entry name" value="Ethylene-responsive transcription factor 2"/>
    <property type="match status" value="1"/>
</dbReference>
<dbReference type="InterPro" id="IPR036955">
    <property type="entry name" value="AP2/ERF_dom_sf"/>
</dbReference>
<name>A0A7I8LF53_SPIIN</name>
<feature type="region of interest" description="Disordered" evidence="8">
    <location>
        <begin position="187"/>
        <end position="206"/>
    </location>
</feature>
<evidence type="ECO:0000256" key="5">
    <source>
        <dbReference type="ARBA" id="ARBA00023163"/>
    </source>
</evidence>
<evidence type="ECO:0000259" key="9">
    <source>
        <dbReference type="PROSITE" id="PS51032"/>
    </source>
</evidence>
<sequence length="206" mass="22570">MAFGAEGGEGTTLSSSPMRGQLRQEQEQRATAADAGQKPFKGIRMRRWGRWVSEIRIPRSRTRIWLGSYDTPEKAARAYDAALYCLHGVRGRFNFPDEKRPGFPEELRLALSKSDIKAIAARFASSSSPSPQGSGHLPPSSPAVSAPHRPAAAGRWPSEESELIPKVRYDDDVSNPSMDVDCGSPPFGLDDFLLRDPSASGTWDLL</sequence>
<evidence type="ECO:0000256" key="6">
    <source>
        <dbReference type="ARBA" id="ARBA00023242"/>
    </source>
</evidence>
<dbReference type="Proteomes" id="UP000663760">
    <property type="component" value="Chromosome 14"/>
</dbReference>
<dbReference type="InterPro" id="IPR051032">
    <property type="entry name" value="AP2/ERF_TF_ERF_subfamily"/>
</dbReference>
<evidence type="ECO:0000256" key="1">
    <source>
        <dbReference type="ARBA" id="ARBA00004123"/>
    </source>
</evidence>
<evidence type="ECO:0000256" key="7">
    <source>
        <dbReference type="ARBA" id="ARBA00024343"/>
    </source>
</evidence>
<evidence type="ECO:0000313" key="10">
    <source>
        <dbReference type="EMBL" id="CAA7408316.1"/>
    </source>
</evidence>
<evidence type="ECO:0000256" key="3">
    <source>
        <dbReference type="ARBA" id="ARBA00023125"/>
    </source>
</evidence>
<feature type="region of interest" description="Disordered" evidence="8">
    <location>
        <begin position="123"/>
        <end position="182"/>
    </location>
</feature>
<evidence type="ECO:0000256" key="2">
    <source>
        <dbReference type="ARBA" id="ARBA00023015"/>
    </source>
</evidence>
<feature type="compositionally biased region" description="Gly residues" evidence="8">
    <location>
        <begin position="1"/>
        <end position="10"/>
    </location>
</feature>
<keyword evidence="4" id="KW-0010">Activator</keyword>
<keyword evidence="11" id="KW-1185">Reference proteome</keyword>
<evidence type="ECO:0000313" key="11">
    <source>
        <dbReference type="Proteomes" id="UP000663760"/>
    </source>
</evidence>
<dbReference type="EMBL" id="LR746277">
    <property type="protein sequence ID" value="CAA7408316.1"/>
    <property type="molecule type" value="Genomic_DNA"/>
</dbReference>
<evidence type="ECO:0000256" key="4">
    <source>
        <dbReference type="ARBA" id="ARBA00023159"/>
    </source>
</evidence>
<dbReference type="GO" id="GO:0005634">
    <property type="term" value="C:nucleus"/>
    <property type="evidence" value="ECO:0007669"/>
    <property type="project" value="UniProtKB-SubCell"/>
</dbReference>
<dbReference type="SMART" id="SM00380">
    <property type="entry name" value="AP2"/>
    <property type="match status" value="1"/>
</dbReference>
<dbReference type="CDD" id="cd00018">
    <property type="entry name" value="AP2"/>
    <property type="match status" value="1"/>
</dbReference>
<dbReference type="PRINTS" id="PR00367">
    <property type="entry name" value="ETHRSPELEMNT"/>
</dbReference>
<gene>
    <name evidence="10" type="ORF">SI8410_14018994</name>
</gene>
<dbReference type="AlphaFoldDB" id="A0A7I8LF53"/>
<dbReference type="SUPFAM" id="SSF54171">
    <property type="entry name" value="DNA-binding domain"/>
    <property type="match status" value="1"/>
</dbReference>
<dbReference type="PROSITE" id="PS51032">
    <property type="entry name" value="AP2_ERF"/>
    <property type="match status" value="1"/>
</dbReference>
<dbReference type="Gene3D" id="3.30.730.10">
    <property type="entry name" value="AP2/ERF domain"/>
    <property type="match status" value="1"/>
</dbReference>
<dbReference type="PANTHER" id="PTHR31985">
    <property type="entry name" value="ETHYLENE-RESPONSIVE TRANSCRIPTION FACTOR ERF042-RELATED"/>
    <property type="match status" value="1"/>
</dbReference>
<dbReference type="GO" id="GO:0003700">
    <property type="term" value="F:DNA-binding transcription factor activity"/>
    <property type="evidence" value="ECO:0007669"/>
    <property type="project" value="InterPro"/>
</dbReference>
<keyword evidence="2" id="KW-0805">Transcription regulation</keyword>
<comment type="similarity">
    <text evidence="7">Belongs to the AP2/ERF transcription factor family. ERF subfamily.</text>
</comment>